<dbReference type="EMBL" id="CM042024">
    <property type="protein sequence ID" value="KAI3810214.1"/>
    <property type="molecule type" value="Genomic_DNA"/>
</dbReference>
<sequence>MKRKSLSLDPRQTRSEKIVHTYGVDLCFQTCKPADQSTINMECSVAAVESILMYTFNDKRLLEEALTHSSYTDARRTNAWSSSATLFSNSRSPVFSSKRTPMLTPVNSLSSVPLILAPRNLLGLRFTTGFISTSDTTKPLFSVIS</sequence>
<name>A0ACB9IQJ8_9ASTR</name>
<proteinExistence type="predicted"/>
<comment type="caution">
    <text evidence="1">The sequence shown here is derived from an EMBL/GenBank/DDBJ whole genome shotgun (WGS) entry which is preliminary data.</text>
</comment>
<reference evidence="1 2" key="2">
    <citation type="journal article" date="2022" name="Mol. Ecol. Resour.">
        <title>The genomes of chicory, endive, great burdock and yacon provide insights into Asteraceae paleo-polyploidization history and plant inulin production.</title>
        <authorList>
            <person name="Fan W."/>
            <person name="Wang S."/>
            <person name="Wang H."/>
            <person name="Wang A."/>
            <person name="Jiang F."/>
            <person name="Liu H."/>
            <person name="Zhao H."/>
            <person name="Xu D."/>
            <person name="Zhang Y."/>
        </authorList>
    </citation>
    <scope>NUCLEOTIDE SEQUENCE [LARGE SCALE GENOMIC DNA]</scope>
    <source>
        <strain evidence="2">cv. Yunnan</strain>
        <tissue evidence="1">Leaves</tissue>
    </source>
</reference>
<evidence type="ECO:0000313" key="1">
    <source>
        <dbReference type="EMBL" id="KAI3810214.1"/>
    </source>
</evidence>
<keyword evidence="2" id="KW-1185">Reference proteome</keyword>
<protein>
    <submittedName>
        <fullName evidence="1">Uncharacterized protein</fullName>
    </submittedName>
</protein>
<accession>A0ACB9IQJ8</accession>
<gene>
    <name evidence="1" type="ORF">L1987_19825</name>
</gene>
<organism evidence="1 2">
    <name type="scientific">Smallanthus sonchifolius</name>
    <dbReference type="NCBI Taxonomy" id="185202"/>
    <lineage>
        <taxon>Eukaryota</taxon>
        <taxon>Viridiplantae</taxon>
        <taxon>Streptophyta</taxon>
        <taxon>Embryophyta</taxon>
        <taxon>Tracheophyta</taxon>
        <taxon>Spermatophyta</taxon>
        <taxon>Magnoliopsida</taxon>
        <taxon>eudicotyledons</taxon>
        <taxon>Gunneridae</taxon>
        <taxon>Pentapetalae</taxon>
        <taxon>asterids</taxon>
        <taxon>campanulids</taxon>
        <taxon>Asterales</taxon>
        <taxon>Asteraceae</taxon>
        <taxon>Asteroideae</taxon>
        <taxon>Heliantheae alliance</taxon>
        <taxon>Millerieae</taxon>
        <taxon>Smallanthus</taxon>
    </lineage>
</organism>
<evidence type="ECO:0000313" key="2">
    <source>
        <dbReference type="Proteomes" id="UP001056120"/>
    </source>
</evidence>
<dbReference type="Proteomes" id="UP001056120">
    <property type="component" value="Linkage Group LG07"/>
</dbReference>
<reference evidence="2" key="1">
    <citation type="journal article" date="2022" name="Mol. Ecol. Resour.">
        <title>The genomes of chicory, endive, great burdock and yacon provide insights into Asteraceae palaeo-polyploidization history and plant inulin production.</title>
        <authorList>
            <person name="Fan W."/>
            <person name="Wang S."/>
            <person name="Wang H."/>
            <person name="Wang A."/>
            <person name="Jiang F."/>
            <person name="Liu H."/>
            <person name="Zhao H."/>
            <person name="Xu D."/>
            <person name="Zhang Y."/>
        </authorList>
    </citation>
    <scope>NUCLEOTIDE SEQUENCE [LARGE SCALE GENOMIC DNA]</scope>
    <source>
        <strain evidence="2">cv. Yunnan</strain>
    </source>
</reference>